<dbReference type="Proteomes" id="UP001227101">
    <property type="component" value="Chromosome"/>
</dbReference>
<dbReference type="RefSeq" id="WP_285454898.1">
    <property type="nucleotide sequence ID" value="NZ_CP127173.1"/>
</dbReference>
<evidence type="ECO:0000256" key="1">
    <source>
        <dbReference type="SAM" id="MobiDB-lite"/>
    </source>
</evidence>
<keyword evidence="4" id="KW-1185">Reference proteome</keyword>
<name>A0ABY8XPN0_9PSEU</name>
<evidence type="ECO:0000256" key="2">
    <source>
        <dbReference type="SAM" id="Phobius"/>
    </source>
</evidence>
<gene>
    <name evidence="3" type="ORF">QP939_02660</name>
</gene>
<proteinExistence type="predicted"/>
<protein>
    <submittedName>
        <fullName evidence="3">Uncharacterized protein</fullName>
    </submittedName>
</protein>
<feature type="region of interest" description="Disordered" evidence="1">
    <location>
        <begin position="1"/>
        <end position="21"/>
    </location>
</feature>
<dbReference type="EMBL" id="CP127173">
    <property type="protein sequence ID" value="WIV57609.1"/>
    <property type="molecule type" value="Genomic_DNA"/>
</dbReference>
<evidence type="ECO:0000313" key="4">
    <source>
        <dbReference type="Proteomes" id="UP001227101"/>
    </source>
</evidence>
<organism evidence="3 4">
    <name type="scientific">Amycolatopsis nalaikhensis</name>
    <dbReference type="NCBI Taxonomy" id="715472"/>
    <lineage>
        <taxon>Bacteria</taxon>
        <taxon>Bacillati</taxon>
        <taxon>Actinomycetota</taxon>
        <taxon>Actinomycetes</taxon>
        <taxon>Pseudonocardiales</taxon>
        <taxon>Pseudonocardiaceae</taxon>
        <taxon>Amycolatopsis</taxon>
    </lineage>
</organism>
<evidence type="ECO:0000313" key="3">
    <source>
        <dbReference type="EMBL" id="WIV57609.1"/>
    </source>
</evidence>
<sequence length="325" mass="34555">MTDHELTTMLKDLADEPAPPSRIDVDRARRAGGRRRRARTTALVVGCAAVVAAGGVTAVSVFRHTSVPPPVAVAPQPAPVAPVPTDNPLVAKASFGWLPEQVEGVEYGAGGHGDYALAIGRGELPPMIWLSVADREPPVPRDLSGTPKRVPQKVGDRDGYWLTADANDPLNHGDSYLRWPTADGRWAQLHAYYLAALDLQRILTRVAGEVTFANRAVPLPLHVSSLPSSFHLADAGLWRRPDTDGVPWRVVLQYSSNGALVTITVSLPGGHADGLGKPECVTKSGLQACVAIDKAQAAGVTAHELLSRITLLGPDEAKWTPHVIG</sequence>
<keyword evidence="2" id="KW-0472">Membrane</keyword>
<feature type="transmembrane region" description="Helical" evidence="2">
    <location>
        <begin position="40"/>
        <end position="62"/>
    </location>
</feature>
<keyword evidence="2" id="KW-1133">Transmembrane helix</keyword>
<reference evidence="3 4" key="1">
    <citation type="submission" date="2023-06" db="EMBL/GenBank/DDBJ databases">
        <authorList>
            <person name="Oyuntsetseg B."/>
            <person name="Kim S.B."/>
        </authorList>
    </citation>
    <scope>NUCLEOTIDE SEQUENCE [LARGE SCALE GENOMIC DNA]</scope>
    <source>
        <strain evidence="3 4">2-2</strain>
    </source>
</reference>
<keyword evidence="2" id="KW-0812">Transmembrane</keyword>
<accession>A0ABY8XPN0</accession>